<dbReference type="InterPro" id="IPR000683">
    <property type="entry name" value="Gfo/Idh/MocA-like_OxRdtase_N"/>
</dbReference>
<sequence length="341" mass="36192">MTIRIGLVGYGVGGRLFHTPYIQASTHCELVGVVARSEGTKAAVAEDLPDVAIVGSLTELLELGVDAVVISTPPATRRELALEAINAGVAVVADKPFAPSAADAMELVEAAEKAGVLLNVFHNRRNDTHIVTALGIQEELGAMRGLDLRLDLIEPDSLEAGPEGGLLRDLGSHVVDQTLVLMGPATSVTAQLGSIDLPEGPTNARFRIVLEHESGAISHISASKIDRLESWEIRLVGECGSYVSNYTDVQTVAIKQGLRPTNDREHWGYESEERWGTLVTDEGSEVIPSAQGDYTRFYDAFALAVENGGAGPVPAREGVAVLKVLDAVAQSAAEKRTIELS</sequence>
<evidence type="ECO:0000256" key="2">
    <source>
        <dbReference type="ARBA" id="ARBA00023002"/>
    </source>
</evidence>
<dbReference type="Gene3D" id="3.40.50.720">
    <property type="entry name" value="NAD(P)-binding Rossmann-like Domain"/>
    <property type="match status" value="1"/>
</dbReference>
<dbReference type="PANTHER" id="PTHR43708">
    <property type="entry name" value="CONSERVED EXPRESSED OXIDOREDUCTASE (EUROFUNG)"/>
    <property type="match status" value="1"/>
</dbReference>
<evidence type="ECO:0000259" key="3">
    <source>
        <dbReference type="Pfam" id="PF01408"/>
    </source>
</evidence>
<dbReference type="EMBL" id="CP011309">
    <property type="protein sequence ID" value="AKF26229.1"/>
    <property type="molecule type" value="Genomic_DNA"/>
</dbReference>
<dbReference type="Pfam" id="PF01408">
    <property type="entry name" value="GFO_IDH_MocA"/>
    <property type="match status" value="1"/>
</dbReference>
<gene>
    <name evidence="5" type="ORF">YH66_00995</name>
</gene>
<comment type="similarity">
    <text evidence="1">Belongs to the Gfo/Idh/MocA family.</text>
</comment>
<evidence type="ECO:0000313" key="6">
    <source>
        <dbReference type="Proteomes" id="UP000034037"/>
    </source>
</evidence>
<dbReference type="GO" id="GO:0000166">
    <property type="term" value="F:nucleotide binding"/>
    <property type="evidence" value="ECO:0007669"/>
    <property type="project" value="InterPro"/>
</dbReference>
<proteinExistence type="inferred from homology"/>
<dbReference type="SUPFAM" id="SSF51735">
    <property type="entry name" value="NAD(P)-binding Rossmann-fold domains"/>
    <property type="match status" value="1"/>
</dbReference>
<dbReference type="SUPFAM" id="SSF55347">
    <property type="entry name" value="Glyceraldehyde-3-phosphate dehydrogenase-like, C-terminal domain"/>
    <property type="match status" value="1"/>
</dbReference>
<dbReference type="InterPro" id="IPR004104">
    <property type="entry name" value="Gfo/Idh/MocA-like_OxRdtase_C"/>
</dbReference>
<evidence type="ECO:0000313" key="5">
    <source>
        <dbReference type="EMBL" id="AKF26229.1"/>
    </source>
</evidence>
<dbReference type="AlphaFoldDB" id="A0A0F6SQH7"/>
<dbReference type="InterPro" id="IPR051317">
    <property type="entry name" value="Gfo/Idh/MocA_oxidoreduct"/>
</dbReference>
<evidence type="ECO:0000259" key="4">
    <source>
        <dbReference type="Pfam" id="PF02894"/>
    </source>
</evidence>
<accession>A0A0F6SQH7</accession>
<feature type="domain" description="Gfo/Idh/MocA-like oxidoreductase C-terminal" evidence="4">
    <location>
        <begin position="162"/>
        <end position="340"/>
    </location>
</feature>
<reference evidence="5 6" key="1">
    <citation type="submission" date="2015-04" db="EMBL/GenBank/DDBJ databases">
        <title>Complete Genome Sequence of Brevibacterium flavum ATCC 15168.</title>
        <authorList>
            <person name="Ahn J."/>
            <person name="Park G."/>
            <person name="Jeon W."/>
            <person name="Jang Y."/>
            <person name="Jang M."/>
            <person name="Lee H."/>
            <person name="Lee H."/>
        </authorList>
    </citation>
    <scope>NUCLEOTIDE SEQUENCE [LARGE SCALE GENOMIC DNA]</scope>
    <source>
        <strain evidence="5 6">ATCC 15168</strain>
    </source>
</reference>
<dbReference type="HOGENOM" id="CLU_023194_19_1_11"/>
<dbReference type="GO" id="GO:0016491">
    <property type="term" value="F:oxidoreductase activity"/>
    <property type="evidence" value="ECO:0007669"/>
    <property type="project" value="UniProtKB-KW"/>
</dbReference>
<feature type="domain" description="Gfo/Idh/MocA-like oxidoreductase N-terminal" evidence="3">
    <location>
        <begin position="3"/>
        <end position="121"/>
    </location>
</feature>
<keyword evidence="6" id="KW-1185">Reference proteome</keyword>
<dbReference type="Proteomes" id="UP000034037">
    <property type="component" value="Chromosome"/>
</dbReference>
<keyword evidence="2" id="KW-0560">Oxidoreductase</keyword>
<protein>
    <submittedName>
        <fullName evidence="5">Dehydrogenase</fullName>
    </submittedName>
</protein>
<name>A0A0F6SQH7_9CORY</name>
<dbReference type="Pfam" id="PF02894">
    <property type="entry name" value="GFO_IDH_MocA_C"/>
    <property type="match status" value="1"/>
</dbReference>
<dbReference type="RefSeq" id="WP_003862476.1">
    <property type="nucleotide sequence ID" value="NZ_CP011309.1"/>
</dbReference>
<dbReference type="PANTHER" id="PTHR43708:SF5">
    <property type="entry name" value="CONSERVED EXPRESSED OXIDOREDUCTASE (EUROFUNG)-RELATED"/>
    <property type="match status" value="1"/>
</dbReference>
<dbReference type="PATRIC" id="fig|92706.3.peg.200"/>
<dbReference type="InterPro" id="IPR036291">
    <property type="entry name" value="NAD(P)-bd_dom_sf"/>
</dbReference>
<evidence type="ECO:0000256" key="1">
    <source>
        <dbReference type="ARBA" id="ARBA00010928"/>
    </source>
</evidence>
<organism evidence="5 6">
    <name type="scientific">[Brevibacterium] flavum</name>
    <dbReference type="NCBI Taxonomy" id="92706"/>
    <lineage>
        <taxon>Bacteria</taxon>
        <taxon>Bacillati</taxon>
        <taxon>Actinomycetota</taxon>
        <taxon>Actinomycetes</taxon>
        <taxon>Mycobacteriales</taxon>
        <taxon>Corynebacteriaceae</taxon>
        <taxon>Corynebacterium</taxon>
    </lineage>
</organism>
<dbReference type="Gene3D" id="3.30.360.10">
    <property type="entry name" value="Dihydrodipicolinate Reductase, domain 2"/>
    <property type="match status" value="1"/>
</dbReference>